<evidence type="ECO:0000313" key="1">
    <source>
        <dbReference type="EMBL" id="KAF7480715.1"/>
    </source>
</evidence>
<name>A0A5E4C6E2_MARMO</name>
<dbReference type="AlphaFoldDB" id="A0A5E4C6E2"/>
<evidence type="ECO:0000313" key="3">
    <source>
        <dbReference type="Proteomes" id="UP000335636"/>
    </source>
</evidence>
<dbReference type="EMBL" id="WJEC01000848">
    <property type="protein sequence ID" value="KAF7480715.1"/>
    <property type="molecule type" value="Genomic_DNA"/>
</dbReference>
<organism evidence="2 3">
    <name type="scientific">Marmota monax</name>
    <name type="common">Woodchuck</name>
    <dbReference type="NCBI Taxonomy" id="9995"/>
    <lineage>
        <taxon>Eukaryota</taxon>
        <taxon>Metazoa</taxon>
        <taxon>Chordata</taxon>
        <taxon>Craniata</taxon>
        <taxon>Vertebrata</taxon>
        <taxon>Euteleostomi</taxon>
        <taxon>Mammalia</taxon>
        <taxon>Eutheria</taxon>
        <taxon>Euarchontoglires</taxon>
        <taxon>Glires</taxon>
        <taxon>Rodentia</taxon>
        <taxon>Sciuromorpha</taxon>
        <taxon>Sciuridae</taxon>
        <taxon>Xerinae</taxon>
        <taxon>Marmotini</taxon>
        <taxon>Marmota</taxon>
    </lineage>
</organism>
<accession>A0A5E4C6E2</accession>
<reference evidence="2 3" key="1">
    <citation type="submission" date="2019-04" db="EMBL/GenBank/DDBJ databases">
        <authorList>
            <person name="Alioto T."/>
            <person name="Alioto T."/>
        </authorList>
    </citation>
    <scope>NUCLEOTIDE SEQUENCE [LARGE SCALE GENOMIC DNA]</scope>
</reference>
<dbReference type="Proteomes" id="UP000335636">
    <property type="component" value="Unassembled WGS sequence"/>
</dbReference>
<protein>
    <submittedName>
        <fullName evidence="2">Uncharacterized protein</fullName>
    </submittedName>
</protein>
<dbReference type="Proteomes" id="UP000662637">
    <property type="component" value="Unassembled WGS sequence"/>
</dbReference>
<reference evidence="1" key="2">
    <citation type="submission" date="2020-08" db="EMBL/GenBank/DDBJ databases">
        <authorList>
            <person name="Shumante A."/>
            <person name="Zimin A.V."/>
            <person name="Puiu D."/>
            <person name="Salzberg S.L."/>
        </authorList>
    </citation>
    <scope>NUCLEOTIDE SEQUENCE</scope>
    <source>
        <strain evidence="1">WC2-LM</strain>
        <tissue evidence="1">Liver</tissue>
    </source>
</reference>
<proteinExistence type="predicted"/>
<sequence length="67" mass="7414">MKLQTVKRKCDKEISLGKNYESDEGLTNVRLPRSPLTIGVGAPPAPWTDPATRGRASELFIDISLHH</sequence>
<evidence type="ECO:0000313" key="2">
    <source>
        <dbReference type="EMBL" id="VTJ77457.1"/>
    </source>
</evidence>
<dbReference type="EMBL" id="CABDUW010000974">
    <property type="protein sequence ID" value="VTJ77457.1"/>
    <property type="molecule type" value="Genomic_DNA"/>
</dbReference>
<keyword evidence="3" id="KW-1185">Reference proteome</keyword>
<gene>
    <name evidence="1" type="ORF">GHT09_008033</name>
    <name evidence="2" type="ORF">MONAX_5E027244</name>
</gene>